<proteinExistence type="predicted"/>
<evidence type="ECO:0000256" key="2">
    <source>
        <dbReference type="SAM" id="SignalP"/>
    </source>
</evidence>
<evidence type="ECO:0008006" key="5">
    <source>
        <dbReference type="Google" id="ProtNLM"/>
    </source>
</evidence>
<evidence type="ECO:0000256" key="1">
    <source>
        <dbReference type="SAM" id="Phobius"/>
    </source>
</evidence>
<feature type="transmembrane region" description="Helical" evidence="1">
    <location>
        <begin position="56"/>
        <end position="73"/>
    </location>
</feature>
<dbReference type="EMBL" id="CP072842">
    <property type="protein sequence ID" value="QTV06092.1"/>
    <property type="molecule type" value="Genomic_DNA"/>
</dbReference>
<feature type="chain" id="PRO_5046444894" description="LPXTG cell wall anchor domain-containing protein" evidence="2">
    <location>
        <begin position="24"/>
        <end position="82"/>
    </location>
</feature>
<keyword evidence="4" id="KW-1185">Reference proteome</keyword>
<evidence type="ECO:0000313" key="4">
    <source>
        <dbReference type="Proteomes" id="UP000672011"/>
    </source>
</evidence>
<keyword evidence="2" id="KW-0732">Signal</keyword>
<gene>
    <name evidence="3" type="ORF">J9309_01725</name>
</gene>
<keyword evidence="1" id="KW-1133">Transmembrane helix</keyword>
<name>A0ABX7XE85_9FLAO</name>
<protein>
    <recommendedName>
        <fullName evidence="5">LPXTG cell wall anchor domain-containing protein</fullName>
    </recommendedName>
</protein>
<accession>A0ABX7XE85</accession>
<feature type="signal peptide" evidence="2">
    <location>
        <begin position="1"/>
        <end position="23"/>
    </location>
</feature>
<organism evidence="3 4">
    <name type="scientific">Faecalibacter bovis</name>
    <dbReference type="NCBI Taxonomy" id="2898187"/>
    <lineage>
        <taxon>Bacteria</taxon>
        <taxon>Pseudomonadati</taxon>
        <taxon>Bacteroidota</taxon>
        <taxon>Flavobacteriia</taxon>
        <taxon>Flavobacteriales</taxon>
        <taxon>Weeksellaceae</taxon>
        <taxon>Faecalibacter</taxon>
    </lineage>
</organism>
<sequence>MKPILKLLTLSTFLFFSSPIIYAQDCGNFDPDCQDGPFPPTPGEGSGAQKVPLDDYTGILLAAGVLAAGIIYYNKEKQIIKK</sequence>
<dbReference type="Proteomes" id="UP000672011">
    <property type="component" value="Chromosome"/>
</dbReference>
<reference evidence="3 4" key="1">
    <citation type="journal article" date="2021" name="Int. J. Syst. Evol. Microbiol.">
        <title>Faecalibacter bovis sp. nov., isolated from cow faeces.</title>
        <authorList>
            <person name="Li F."/>
            <person name="Zhao W."/>
            <person name="Hong Q."/>
            <person name="Shao Q."/>
            <person name="Song J."/>
            <person name="Yang S."/>
        </authorList>
    </citation>
    <scope>NUCLEOTIDE SEQUENCE [LARGE SCALE GENOMIC DNA]</scope>
    <source>
        <strain evidence="3 4">ZY171143</strain>
    </source>
</reference>
<reference evidence="4" key="2">
    <citation type="submission" date="2021-04" db="EMBL/GenBank/DDBJ databases">
        <title>Taxonomy of Flavobacteriaceae bacterium ZY171143.</title>
        <authorList>
            <person name="Li F."/>
        </authorList>
    </citation>
    <scope>NUCLEOTIDE SEQUENCE [LARGE SCALE GENOMIC DNA]</scope>
    <source>
        <strain evidence="4">ZY171143</strain>
    </source>
</reference>
<dbReference type="RefSeq" id="WP_230476732.1">
    <property type="nucleotide sequence ID" value="NZ_CP072842.1"/>
</dbReference>
<keyword evidence="1" id="KW-0812">Transmembrane</keyword>
<keyword evidence="1" id="KW-0472">Membrane</keyword>
<evidence type="ECO:0000313" key="3">
    <source>
        <dbReference type="EMBL" id="QTV06092.1"/>
    </source>
</evidence>